<dbReference type="InterPro" id="IPR029058">
    <property type="entry name" value="AB_hydrolase_fold"/>
</dbReference>
<evidence type="ECO:0000313" key="2">
    <source>
        <dbReference type="EMBL" id="KEK15891.1"/>
    </source>
</evidence>
<dbReference type="AlphaFoldDB" id="A0A073JQP8"/>
<organism evidence="2 3">
    <name type="scientific">Limosilactobacillus reuteri</name>
    <name type="common">Lactobacillus reuteri</name>
    <dbReference type="NCBI Taxonomy" id="1598"/>
    <lineage>
        <taxon>Bacteria</taxon>
        <taxon>Bacillati</taxon>
        <taxon>Bacillota</taxon>
        <taxon>Bacilli</taxon>
        <taxon>Lactobacillales</taxon>
        <taxon>Lactobacillaceae</taxon>
        <taxon>Limosilactobacillus</taxon>
    </lineage>
</organism>
<dbReference type="GO" id="GO:0016787">
    <property type="term" value="F:hydrolase activity"/>
    <property type="evidence" value="ECO:0007669"/>
    <property type="project" value="InterPro"/>
</dbReference>
<accession>A0A073JQP8</accession>
<dbReference type="PANTHER" id="PTHR47751:SF1">
    <property type="entry name" value="SUPERFAMILY HYDROLASE, PUTATIVE (AFU_ORTHOLOGUE AFUA_2G16580)-RELATED"/>
    <property type="match status" value="1"/>
</dbReference>
<gene>
    <name evidence="2" type="ORF">LR3_03275</name>
</gene>
<evidence type="ECO:0000313" key="3">
    <source>
        <dbReference type="Proteomes" id="UP000027731"/>
    </source>
</evidence>
<name>A0A073JQP8_LIMRT</name>
<reference evidence="2 3" key="1">
    <citation type="submission" date="2014-06" db="EMBL/GenBank/DDBJ databases">
        <title>Genetic determinant of reutericyclin biosynthesis of Lactobacillus reuteri.</title>
        <authorList>
            <person name="Lin X."/>
            <person name="Duar R."/>
            <person name="Walter J."/>
            <person name="Gaenzle M."/>
        </authorList>
    </citation>
    <scope>NUCLEOTIDE SEQUENCE [LARGE SCALE GENOMIC DNA]</scope>
    <source>
        <strain evidence="2 3">LTH2584</strain>
    </source>
</reference>
<dbReference type="Pfam" id="PF02129">
    <property type="entry name" value="Peptidase_S15"/>
    <property type="match status" value="1"/>
</dbReference>
<protein>
    <submittedName>
        <fullName evidence="2">Membrane protein</fullName>
    </submittedName>
</protein>
<feature type="domain" description="Xaa-Pro dipeptidyl-peptidase-like" evidence="1">
    <location>
        <begin position="25"/>
        <end position="162"/>
    </location>
</feature>
<dbReference type="InterPro" id="IPR000383">
    <property type="entry name" value="Xaa-Pro-like_dom"/>
</dbReference>
<dbReference type="PANTHER" id="PTHR47751">
    <property type="entry name" value="SUPERFAMILY HYDROLASE, PUTATIVE (AFU_ORTHOLOGUE AFUA_2G16580)-RELATED"/>
    <property type="match status" value="1"/>
</dbReference>
<dbReference type="Gene3D" id="3.40.50.1820">
    <property type="entry name" value="alpha/beta hydrolase"/>
    <property type="match status" value="1"/>
</dbReference>
<dbReference type="EMBL" id="JOSX01000011">
    <property type="protein sequence ID" value="KEK15891.1"/>
    <property type="molecule type" value="Genomic_DNA"/>
</dbReference>
<dbReference type="Proteomes" id="UP000027731">
    <property type="component" value="Unassembled WGS sequence"/>
</dbReference>
<dbReference type="PATRIC" id="fig|1598.90.peg.611"/>
<sequence length="319" mass="36030">MSYGYITKLSENVDRQHVRYNNRYGTAIAADIYTPKNLEEDKLLPAIVIGAPYGSTKEQAAAIYANMFAQLGFVTLAFDQVYMGESAGEPRHVASPDLYAESFSAAVDYLGTKAKHVNREQISVIGISGGAGFALSAAAVDTRIKSVVTISMYDMTDIREMANLAPEQLFQLKDQLSRQRWDDFENGQPDYHPSFPEEPYDSIDDLPNHDELTNEWLRFYALKRGFHPNARGTATTTSNLAMLEFSALDYIKEISPRPILFIYGDNAHSRSYSERAYYLANQPKQRLIVEDCEHIDLYDNMEKIPVDQIAKFIKDSFNA</sequence>
<dbReference type="Gene3D" id="1.10.10.800">
    <property type="match status" value="1"/>
</dbReference>
<evidence type="ECO:0000259" key="1">
    <source>
        <dbReference type="Pfam" id="PF02129"/>
    </source>
</evidence>
<dbReference type="SUPFAM" id="SSF53474">
    <property type="entry name" value="alpha/beta-Hydrolases"/>
    <property type="match status" value="1"/>
</dbReference>
<comment type="caution">
    <text evidence="2">The sequence shown here is derived from an EMBL/GenBank/DDBJ whole genome shotgun (WGS) entry which is preliminary data.</text>
</comment>
<dbReference type="InterPro" id="IPR051411">
    <property type="entry name" value="Polyketide_trans_af380"/>
</dbReference>
<proteinExistence type="predicted"/>